<dbReference type="EMBL" id="JBHSUA010000015">
    <property type="protein sequence ID" value="MFC6396799.1"/>
    <property type="molecule type" value="Genomic_DNA"/>
</dbReference>
<feature type="domain" description="Histidine kinase" evidence="24">
    <location>
        <begin position="266"/>
        <end position="468"/>
    </location>
</feature>
<evidence type="ECO:0000256" key="9">
    <source>
        <dbReference type="ARBA" id="ARBA00022692"/>
    </source>
</evidence>
<evidence type="ECO:0000256" key="11">
    <source>
        <dbReference type="ARBA" id="ARBA00022777"/>
    </source>
</evidence>
<evidence type="ECO:0000256" key="3">
    <source>
        <dbReference type="ARBA" id="ARBA00001946"/>
    </source>
</evidence>
<feature type="transmembrane region" description="Helical" evidence="23">
    <location>
        <begin position="191"/>
        <end position="212"/>
    </location>
</feature>
<dbReference type="InterPro" id="IPR036890">
    <property type="entry name" value="HATPase_C_sf"/>
</dbReference>
<comment type="catalytic activity">
    <reaction evidence="1">
        <text>ATP + protein L-histidine = ADP + protein N-phospho-L-histidine.</text>
        <dbReference type="EC" id="2.7.13.3"/>
    </reaction>
</comment>
<keyword evidence="9 23" id="KW-0812">Transmembrane</keyword>
<evidence type="ECO:0000313" key="26">
    <source>
        <dbReference type="EMBL" id="MFC6396799.1"/>
    </source>
</evidence>
<dbReference type="Gene3D" id="1.10.287.130">
    <property type="match status" value="1"/>
</dbReference>
<dbReference type="GO" id="GO:0016301">
    <property type="term" value="F:kinase activity"/>
    <property type="evidence" value="ECO:0007669"/>
    <property type="project" value="UniProtKB-KW"/>
</dbReference>
<keyword evidence="12" id="KW-0378">Hydrolase</keyword>
<evidence type="ECO:0000256" key="14">
    <source>
        <dbReference type="ARBA" id="ARBA00022842"/>
    </source>
</evidence>
<dbReference type="Gene3D" id="3.30.565.10">
    <property type="entry name" value="Histidine kinase-like ATPase, C-terminal domain"/>
    <property type="match status" value="1"/>
</dbReference>
<dbReference type="RefSeq" id="WP_343884202.1">
    <property type="nucleotide sequence ID" value="NZ_BAAAKI010000001.1"/>
</dbReference>
<evidence type="ECO:0000256" key="10">
    <source>
        <dbReference type="ARBA" id="ARBA00022741"/>
    </source>
</evidence>
<evidence type="ECO:0000256" key="13">
    <source>
        <dbReference type="ARBA" id="ARBA00022840"/>
    </source>
</evidence>
<keyword evidence="20" id="KW-0464">Manganese</keyword>
<dbReference type="InterPro" id="IPR005467">
    <property type="entry name" value="His_kinase_dom"/>
</dbReference>
<dbReference type="PANTHER" id="PTHR44936">
    <property type="entry name" value="SENSOR PROTEIN CREC"/>
    <property type="match status" value="1"/>
</dbReference>
<dbReference type="EC" id="2.7.13.3" evidence="5"/>
<feature type="transmembrane region" description="Helical" evidence="23">
    <location>
        <begin position="580"/>
        <end position="604"/>
    </location>
</feature>
<feature type="transmembrane region" description="Helical" evidence="23">
    <location>
        <begin position="541"/>
        <end position="559"/>
    </location>
</feature>
<evidence type="ECO:0000256" key="15">
    <source>
        <dbReference type="ARBA" id="ARBA00022912"/>
    </source>
</evidence>
<dbReference type="Pfam" id="PF00672">
    <property type="entry name" value="HAMP"/>
    <property type="match status" value="1"/>
</dbReference>
<sequence length="613" mass="65407">MSIPRCPTWLRWPGLRTQIALAVWGAVMFTNTMASSAALSAVDDSNARAIAASSEAVRQAQVSAWRANRDASAATFGSTRAKSGSQVAVWQVSSNRVVLDDDGHLRHDLGESPTWTSAESPDAATANWMNYLPAGTGEDRYWVGKEDMPGTATQAFSRPDGSVLVIVESFDPGADLSAALQLRTDLGRQGWALAILSALGAWLLSGALMGPARRTSAVAQRLGRGEFSARVRVTGRDEIATLGTQMNEMAGNLQQMIDAQRHFISDTAHELRTPTTALLASAAALDDPSTRDEAAGLVSPQLRRLSSLTEDLLALSRFDDGREARDDQVVDLADLAERAAQQVAAGSDVRVRSEGPVFAIVDPARVSTIVRNLVANSLKHGEAPVVVVISEQCEDAVIRVSDSGDGVPADQRDAIFRRFVRGDQARHGEGAGLGLSIARENAELHGGSLTLGDDGHGFTLRVPLSPAPVEQPVGGGLVERGHGSSAVARPESPWPAASMLAAGLFWNGAVMFAWNPLLTRLLGNSPVRWGAFPGSGLLEEFPIMVGLPTLLVLAGRALAIHRGSPRLRRWQTAVWAPLPLYVFFFWHQSDLAGALLVAFVLWTITGGRTPRKS</sequence>
<comment type="cofactor">
    <cofactor evidence="2">
        <name>Mn(2+)</name>
        <dbReference type="ChEBI" id="CHEBI:29035"/>
    </cofactor>
</comment>
<evidence type="ECO:0000256" key="6">
    <source>
        <dbReference type="ARBA" id="ARBA00022475"/>
    </source>
</evidence>
<evidence type="ECO:0000256" key="22">
    <source>
        <dbReference type="ARBA" id="ARBA00041776"/>
    </source>
</evidence>
<dbReference type="CDD" id="cd00075">
    <property type="entry name" value="HATPase"/>
    <property type="match status" value="1"/>
</dbReference>
<dbReference type="SMART" id="SM00388">
    <property type="entry name" value="HisKA"/>
    <property type="match status" value="1"/>
</dbReference>
<keyword evidence="14" id="KW-0460">Magnesium</keyword>
<keyword evidence="17" id="KW-0902">Two-component regulatory system</keyword>
<comment type="caution">
    <text evidence="26">The sequence shown here is derived from an EMBL/GenBank/DDBJ whole genome shotgun (WGS) entry which is preliminary data.</text>
</comment>
<reference evidence="27" key="1">
    <citation type="journal article" date="2019" name="Int. J. Syst. Evol. Microbiol.">
        <title>The Global Catalogue of Microorganisms (GCM) 10K type strain sequencing project: providing services to taxonomists for standard genome sequencing and annotation.</title>
        <authorList>
            <consortium name="The Broad Institute Genomics Platform"/>
            <consortium name="The Broad Institute Genome Sequencing Center for Infectious Disease"/>
            <person name="Wu L."/>
            <person name="Ma J."/>
        </authorList>
    </citation>
    <scope>NUCLEOTIDE SEQUENCE [LARGE SCALE GENOMIC DNA]</scope>
    <source>
        <strain evidence="27">CGMCC 1.15277</strain>
    </source>
</reference>
<dbReference type="PROSITE" id="PS50885">
    <property type="entry name" value="HAMP"/>
    <property type="match status" value="1"/>
</dbReference>
<comment type="subcellular location">
    <subcellularLocation>
        <location evidence="4">Cell membrane</location>
        <topology evidence="4">Multi-pass membrane protein</topology>
    </subcellularLocation>
</comment>
<keyword evidence="27" id="KW-1185">Reference proteome</keyword>
<dbReference type="PROSITE" id="PS50109">
    <property type="entry name" value="HIS_KIN"/>
    <property type="match status" value="1"/>
</dbReference>
<dbReference type="SUPFAM" id="SSF47384">
    <property type="entry name" value="Homodimeric domain of signal transducing histidine kinase"/>
    <property type="match status" value="1"/>
</dbReference>
<evidence type="ECO:0000313" key="27">
    <source>
        <dbReference type="Proteomes" id="UP001596266"/>
    </source>
</evidence>
<keyword evidence="16 23" id="KW-1133">Transmembrane helix</keyword>
<evidence type="ECO:0000256" key="19">
    <source>
        <dbReference type="ARBA" id="ARBA00023026"/>
    </source>
</evidence>
<dbReference type="InterPro" id="IPR050980">
    <property type="entry name" value="2C_sensor_his_kinase"/>
</dbReference>
<evidence type="ECO:0000256" key="17">
    <source>
        <dbReference type="ARBA" id="ARBA00023012"/>
    </source>
</evidence>
<dbReference type="InterPro" id="IPR003661">
    <property type="entry name" value="HisK_dim/P_dom"/>
</dbReference>
<keyword evidence="23" id="KW-0472">Membrane</keyword>
<keyword evidence="13" id="KW-0067">ATP-binding</keyword>
<dbReference type="SUPFAM" id="SSF55874">
    <property type="entry name" value="ATPase domain of HSP90 chaperone/DNA topoisomerase II/histidine kinase"/>
    <property type="match status" value="1"/>
</dbReference>
<evidence type="ECO:0000256" key="23">
    <source>
        <dbReference type="SAM" id="Phobius"/>
    </source>
</evidence>
<accession>A0ABW1X1X4</accession>
<keyword evidence="7" id="KW-0597">Phosphoprotein</keyword>
<evidence type="ECO:0000259" key="24">
    <source>
        <dbReference type="PROSITE" id="PS50109"/>
    </source>
</evidence>
<evidence type="ECO:0000256" key="2">
    <source>
        <dbReference type="ARBA" id="ARBA00001936"/>
    </source>
</evidence>
<evidence type="ECO:0000256" key="5">
    <source>
        <dbReference type="ARBA" id="ARBA00012438"/>
    </source>
</evidence>
<keyword evidence="10" id="KW-0547">Nucleotide-binding</keyword>
<keyword evidence="19" id="KW-0843">Virulence</keyword>
<dbReference type="PRINTS" id="PR00344">
    <property type="entry name" value="BCTRLSENSOR"/>
</dbReference>
<keyword evidence="15" id="KW-0904">Protein phosphatase</keyword>
<proteinExistence type="predicted"/>
<dbReference type="CDD" id="cd06225">
    <property type="entry name" value="HAMP"/>
    <property type="match status" value="1"/>
</dbReference>
<dbReference type="Pfam" id="PF02518">
    <property type="entry name" value="HATPase_c"/>
    <property type="match status" value="1"/>
</dbReference>
<dbReference type="Pfam" id="PF00512">
    <property type="entry name" value="HisKA"/>
    <property type="match status" value="1"/>
</dbReference>
<keyword evidence="8" id="KW-0808">Transferase</keyword>
<name>A0ABW1X1X4_9ACTN</name>
<evidence type="ECO:0000256" key="4">
    <source>
        <dbReference type="ARBA" id="ARBA00004651"/>
    </source>
</evidence>
<evidence type="ECO:0000259" key="25">
    <source>
        <dbReference type="PROSITE" id="PS50885"/>
    </source>
</evidence>
<evidence type="ECO:0000256" key="12">
    <source>
        <dbReference type="ARBA" id="ARBA00022801"/>
    </source>
</evidence>
<dbReference type="Proteomes" id="UP001596266">
    <property type="component" value="Unassembled WGS sequence"/>
</dbReference>
<feature type="domain" description="HAMP" evidence="25">
    <location>
        <begin position="206"/>
        <end position="258"/>
    </location>
</feature>
<keyword evidence="18" id="KW-0346">Stress response</keyword>
<evidence type="ECO:0000256" key="7">
    <source>
        <dbReference type="ARBA" id="ARBA00022553"/>
    </source>
</evidence>
<dbReference type="SUPFAM" id="SSF158472">
    <property type="entry name" value="HAMP domain-like"/>
    <property type="match status" value="1"/>
</dbReference>
<keyword evidence="11 26" id="KW-0418">Kinase</keyword>
<evidence type="ECO:0000256" key="1">
    <source>
        <dbReference type="ARBA" id="ARBA00000085"/>
    </source>
</evidence>
<dbReference type="SMART" id="SM00387">
    <property type="entry name" value="HATPase_c"/>
    <property type="match status" value="1"/>
</dbReference>
<comment type="cofactor">
    <cofactor evidence="3">
        <name>Mg(2+)</name>
        <dbReference type="ChEBI" id="CHEBI:18420"/>
    </cofactor>
</comment>
<evidence type="ECO:0000256" key="16">
    <source>
        <dbReference type="ARBA" id="ARBA00022989"/>
    </source>
</evidence>
<evidence type="ECO:0000256" key="8">
    <source>
        <dbReference type="ARBA" id="ARBA00022679"/>
    </source>
</evidence>
<gene>
    <name evidence="26" type="ORF">ACFP57_07345</name>
</gene>
<evidence type="ECO:0000256" key="20">
    <source>
        <dbReference type="ARBA" id="ARBA00023211"/>
    </source>
</evidence>
<dbReference type="InterPro" id="IPR003660">
    <property type="entry name" value="HAMP_dom"/>
</dbReference>
<dbReference type="Gene3D" id="6.10.340.10">
    <property type="match status" value="1"/>
</dbReference>
<evidence type="ECO:0000256" key="18">
    <source>
        <dbReference type="ARBA" id="ARBA00023016"/>
    </source>
</evidence>
<dbReference type="SMART" id="SM00304">
    <property type="entry name" value="HAMP"/>
    <property type="match status" value="1"/>
</dbReference>
<dbReference type="CDD" id="cd00082">
    <property type="entry name" value="HisKA"/>
    <property type="match status" value="1"/>
</dbReference>
<protein>
    <recommendedName>
        <fullName evidence="21">Signal transduction histidine-protein kinase/phosphatase MprB</fullName>
        <ecNumber evidence="5">2.7.13.3</ecNumber>
    </recommendedName>
    <alternativeName>
        <fullName evidence="22">Mycobacterial persistence regulator B</fullName>
    </alternativeName>
</protein>
<dbReference type="PANTHER" id="PTHR44936:SF9">
    <property type="entry name" value="SENSOR PROTEIN CREC"/>
    <property type="match status" value="1"/>
</dbReference>
<evidence type="ECO:0000256" key="21">
    <source>
        <dbReference type="ARBA" id="ARBA00040454"/>
    </source>
</evidence>
<organism evidence="26 27">
    <name type="scientific">Luteococcus sanguinis</name>
    <dbReference type="NCBI Taxonomy" id="174038"/>
    <lineage>
        <taxon>Bacteria</taxon>
        <taxon>Bacillati</taxon>
        <taxon>Actinomycetota</taxon>
        <taxon>Actinomycetes</taxon>
        <taxon>Propionibacteriales</taxon>
        <taxon>Propionibacteriaceae</taxon>
        <taxon>Luteococcus</taxon>
    </lineage>
</organism>
<keyword evidence="6" id="KW-1003">Cell membrane</keyword>
<dbReference type="InterPro" id="IPR004358">
    <property type="entry name" value="Sig_transdc_His_kin-like_C"/>
</dbReference>
<dbReference type="InterPro" id="IPR036097">
    <property type="entry name" value="HisK_dim/P_sf"/>
</dbReference>
<dbReference type="InterPro" id="IPR003594">
    <property type="entry name" value="HATPase_dom"/>
</dbReference>